<dbReference type="RefSeq" id="WP_237915661.1">
    <property type="nucleotide sequence ID" value="NZ_JAKNID010000080.1"/>
</dbReference>
<keyword evidence="2" id="KW-1185">Reference proteome</keyword>
<name>A0A9Q4FMQ4_9FIRM</name>
<comment type="caution">
    <text evidence="1">The sequence shown here is derived from an EMBL/GenBank/DDBJ whole genome shotgun (WGS) entry which is preliminary data.</text>
</comment>
<evidence type="ECO:0000313" key="2">
    <source>
        <dbReference type="Proteomes" id="UP001108123"/>
    </source>
</evidence>
<dbReference type="PIRSF" id="PIRSF014677">
    <property type="entry name" value="UCP014677"/>
    <property type="match status" value="1"/>
</dbReference>
<proteinExistence type="predicted"/>
<protein>
    <submittedName>
        <fullName evidence="1">SIR2 family protein</fullName>
    </submittedName>
</protein>
<gene>
    <name evidence="1" type="ORF">L0P62_11205</name>
</gene>
<dbReference type="Proteomes" id="UP001108123">
    <property type="component" value="Unassembled WGS sequence"/>
</dbReference>
<sequence>MSKNTLDLLVRNNEFPILFIGSGISKRYLKNYPSWQELLKEIWEDIGISKDFYGYLNLTKKELRDNNYDKDIDFEVNVRVADELENKIDNIFYNDNFKIDNLDQKTAYEEEISPFKKLLSNRFIKYEYKKDMEDELELFEKMILKSQIILTTNYDNFIEDSYNEISKHEIKKYVGQNGFFQQTPGYAEIYKIHGCSTDPNSLVITSRDYREFDKKSVLISSKIISMLLHSPIIFLGYSLKDRNIRKIIKEFSSSLNRRERNSLGKRIILINREKGQEKIIEEINTDANLGCRMTILRTDNYAEVYRKISSINQGVAPSEIRRYQHVIKKLIISRGKKCQLDTLLMSPNELEDIEETLNNKNLVIAIGDKAIIYKMPSTVQYMYEYISENYNQNIDVILRFIAAQ</sequence>
<organism evidence="1 2">
    <name type="scientific">Anaerosalibacter bizertensis</name>
    <dbReference type="NCBI Taxonomy" id="932217"/>
    <lineage>
        <taxon>Bacteria</taxon>
        <taxon>Bacillati</taxon>
        <taxon>Bacillota</taxon>
        <taxon>Tissierellia</taxon>
        <taxon>Tissierellales</taxon>
        <taxon>Sporanaerobacteraceae</taxon>
        <taxon>Anaerosalibacter</taxon>
    </lineage>
</organism>
<dbReference type="EMBL" id="JAKNID010000080">
    <property type="protein sequence ID" value="MCG4566017.1"/>
    <property type="molecule type" value="Genomic_DNA"/>
</dbReference>
<accession>A0A9Q4FMQ4</accession>
<dbReference type="InterPro" id="IPR011202">
    <property type="entry name" value="UCP014677"/>
</dbReference>
<dbReference type="AlphaFoldDB" id="A0A9Q4FMQ4"/>
<evidence type="ECO:0000313" key="1">
    <source>
        <dbReference type="EMBL" id="MCG4566017.1"/>
    </source>
</evidence>
<dbReference type="Pfam" id="PF13289">
    <property type="entry name" value="SIR2_2"/>
    <property type="match status" value="1"/>
</dbReference>
<reference evidence="1" key="1">
    <citation type="submission" date="2022-01" db="EMBL/GenBank/DDBJ databases">
        <title>Collection of gut derived symbiotic bacterial strains cultured from healthy donors.</title>
        <authorList>
            <person name="Lin H."/>
            <person name="Kohout C."/>
            <person name="Waligurski E."/>
            <person name="Pamer E.G."/>
        </authorList>
    </citation>
    <scope>NUCLEOTIDE SEQUENCE</scope>
    <source>
        <strain evidence="1">MSK.14.39</strain>
    </source>
</reference>